<gene>
    <name evidence="2" type="ORF">GTQ45_01970</name>
</gene>
<name>A0A845Q898_9HYPH</name>
<organism evidence="2 3">
    <name type="scientific">Pyruvatibacter mobilis</name>
    <dbReference type="NCBI Taxonomy" id="1712261"/>
    <lineage>
        <taxon>Bacteria</taxon>
        <taxon>Pseudomonadati</taxon>
        <taxon>Pseudomonadota</taxon>
        <taxon>Alphaproteobacteria</taxon>
        <taxon>Hyphomicrobiales</taxon>
        <taxon>Parvibaculaceae</taxon>
        <taxon>Pyruvatibacter</taxon>
    </lineage>
</organism>
<evidence type="ECO:0000259" key="1">
    <source>
        <dbReference type="Pfam" id="PF21703"/>
    </source>
</evidence>
<feature type="domain" description="Capsid Gp10A/Gp10B-like" evidence="1">
    <location>
        <begin position="60"/>
        <end position="329"/>
    </location>
</feature>
<keyword evidence="3" id="KW-1185">Reference proteome</keyword>
<dbReference type="Proteomes" id="UP000470384">
    <property type="component" value="Unassembled WGS sequence"/>
</dbReference>
<dbReference type="InterPro" id="IPR049301">
    <property type="entry name" value="Capsid_Gp10A/Gp10B-like_dom"/>
</dbReference>
<dbReference type="AlphaFoldDB" id="A0A845Q898"/>
<sequence length="350" mass="37771">MANFIVSRLGADQGDTGTYAKDTKLFLKVFSGEVLTSFAETNVFLDKHYVRTITHGKSAQFPVMGKTSAAYHTPGVELTGGTIKHTERVITIDDLLVAQKSIANIDEAMNHYDVREKYSYEMGAALARQMDQHIAQVAVRTARDTANIAGAEGHGDGLVIPTDYAGAPSSADFATNGSHLTEAFYVAAEKLAEKDIPVEECFIFVRPAEFYRLVQNKDLLNKDWGGRGSYADADLPVIAGMRVVMTNNLPKTNITTGTAAGPDQGNGPKYAGDFTKTSALVMHPSAVGTLKLMDLAMEMEYSVRHQATFMVAKYAVGHDGLRPEGLVEIANDTKANLVANQSITASVILD</sequence>
<dbReference type="EMBL" id="WXYQ01000001">
    <property type="protein sequence ID" value="NBG94498.1"/>
    <property type="molecule type" value="Genomic_DNA"/>
</dbReference>
<accession>A0A845Q898</accession>
<evidence type="ECO:0000313" key="2">
    <source>
        <dbReference type="EMBL" id="NBG94498.1"/>
    </source>
</evidence>
<comment type="caution">
    <text evidence="2">The sequence shown here is derived from an EMBL/GenBank/DDBJ whole genome shotgun (WGS) entry which is preliminary data.</text>
</comment>
<dbReference type="GeneID" id="300653477"/>
<evidence type="ECO:0000313" key="3">
    <source>
        <dbReference type="Proteomes" id="UP000470384"/>
    </source>
</evidence>
<dbReference type="Pfam" id="PF21703">
    <property type="entry name" value="Gp10A-like"/>
    <property type="match status" value="1"/>
</dbReference>
<dbReference type="OrthoDB" id="1634547at2"/>
<dbReference type="RefSeq" id="WP_160586587.1">
    <property type="nucleotide sequence ID" value="NZ_BMHN01000001.1"/>
</dbReference>
<reference evidence="2 3" key="1">
    <citation type="journal article" date="2016" name="Int. J. Syst. Evol. Microbiol.">
        <title>Pyruvatibacter mobilis gen. nov., sp. nov., a marine bacterium from the culture broth of Picochlorum sp. 122.</title>
        <authorList>
            <person name="Wang G."/>
            <person name="Tang M."/>
            <person name="Wu H."/>
            <person name="Dai S."/>
            <person name="Li T."/>
            <person name="Chen C."/>
            <person name="He H."/>
            <person name="Fan J."/>
            <person name="Xiang W."/>
            <person name="Li X."/>
        </authorList>
    </citation>
    <scope>NUCLEOTIDE SEQUENCE [LARGE SCALE GENOMIC DNA]</scope>
    <source>
        <strain evidence="2 3">GYP-11</strain>
    </source>
</reference>
<proteinExistence type="predicted"/>
<protein>
    <submittedName>
        <fullName evidence="2">Capsid protein</fullName>
    </submittedName>
</protein>